<proteinExistence type="predicted"/>
<evidence type="ECO:0008006" key="4">
    <source>
        <dbReference type="Google" id="ProtNLM"/>
    </source>
</evidence>
<comment type="caution">
    <text evidence="2">The sequence shown here is derived from an EMBL/GenBank/DDBJ whole genome shotgun (WGS) entry which is preliminary data.</text>
</comment>
<dbReference type="PROSITE" id="PS51257">
    <property type="entry name" value="PROKAR_LIPOPROTEIN"/>
    <property type="match status" value="1"/>
</dbReference>
<dbReference type="Proteomes" id="UP000030445">
    <property type="component" value="Unassembled WGS sequence"/>
</dbReference>
<accession>A0A0A2A6W8</accession>
<dbReference type="AlphaFoldDB" id="A0A0A2A6W8"/>
<sequence length="82" mass="9472">MKRLLFPLLALSTIFLASCTSNSNKIGTQKVSETQRQREVCLDWYGYRIDTKKAINDLNLKIETESELMAYCDFFKNVADTK</sequence>
<dbReference type="EMBL" id="JNAM01000010">
    <property type="protein sequence ID" value="KGF97632.1"/>
    <property type="molecule type" value="Genomic_DNA"/>
</dbReference>
<evidence type="ECO:0000256" key="1">
    <source>
        <dbReference type="SAM" id="SignalP"/>
    </source>
</evidence>
<dbReference type="OrthoDB" id="541000at2"/>
<dbReference type="RefSeq" id="WP_025890984.1">
    <property type="nucleotide sequence ID" value="NZ_CP138951.1"/>
</dbReference>
<protein>
    <recommendedName>
        <fullName evidence="4">Lipoprotein</fullName>
    </recommendedName>
</protein>
<keyword evidence="1" id="KW-0732">Signal</keyword>
<evidence type="ECO:0000313" key="2">
    <source>
        <dbReference type="EMBL" id="KGF97632.1"/>
    </source>
</evidence>
<feature type="signal peptide" evidence="1">
    <location>
        <begin position="1"/>
        <end position="17"/>
    </location>
</feature>
<evidence type="ECO:0000313" key="3">
    <source>
        <dbReference type="Proteomes" id="UP000030445"/>
    </source>
</evidence>
<name>A0A0A2A6W8_PROMR</name>
<reference evidence="3" key="1">
    <citation type="journal article" date="2014" name="Sci. Data">
        <title>Genomes of diverse isolates of the marine cyanobacterium Prochlorococcus.</title>
        <authorList>
            <person name="Biller S."/>
            <person name="Berube P."/>
            <person name="Thompson J."/>
            <person name="Kelly L."/>
            <person name="Roggensack S."/>
            <person name="Awad L."/>
            <person name="Roache-Johnson K."/>
            <person name="Ding H."/>
            <person name="Giovannoni S.J."/>
            <person name="Moore L.R."/>
            <person name="Chisholm S.W."/>
        </authorList>
    </citation>
    <scope>NUCLEOTIDE SEQUENCE [LARGE SCALE GENOMIC DNA]</scope>
    <source>
        <strain evidence="3">MIT 9302</strain>
    </source>
</reference>
<organism evidence="2 3">
    <name type="scientific">Prochlorococcus marinus str. MIT 9302</name>
    <dbReference type="NCBI Taxonomy" id="74545"/>
    <lineage>
        <taxon>Bacteria</taxon>
        <taxon>Bacillati</taxon>
        <taxon>Cyanobacteriota</taxon>
        <taxon>Cyanophyceae</taxon>
        <taxon>Synechococcales</taxon>
        <taxon>Prochlorococcaceae</taxon>
        <taxon>Prochlorococcus</taxon>
    </lineage>
</organism>
<gene>
    <name evidence="2" type="ORF">EU96_1346</name>
</gene>
<feature type="chain" id="PRO_5001997056" description="Lipoprotein" evidence="1">
    <location>
        <begin position="18"/>
        <end position="82"/>
    </location>
</feature>